<feature type="domain" description="TM2" evidence="6">
    <location>
        <begin position="139"/>
        <end position="179"/>
    </location>
</feature>
<dbReference type="PANTHER" id="PTHR21016">
    <property type="entry name" value="BETA-AMYLOID BINDING PROTEIN-RELATED"/>
    <property type="match status" value="1"/>
</dbReference>
<gene>
    <name evidence="7" type="ORF">ALO64_00879</name>
</gene>
<dbReference type="PANTHER" id="PTHR21016:SF25">
    <property type="entry name" value="TM2 DOMAIN-CONTAINING PROTEIN DDB_G0277895-RELATED"/>
    <property type="match status" value="1"/>
</dbReference>
<proteinExistence type="predicted"/>
<dbReference type="GO" id="GO:0016020">
    <property type="term" value="C:membrane"/>
    <property type="evidence" value="ECO:0007669"/>
    <property type="project" value="UniProtKB-SubCell"/>
</dbReference>
<organism evidence="7 8">
    <name type="scientific">Pseudomonas meliae</name>
    <dbReference type="NCBI Taxonomy" id="86176"/>
    <lineage>
        <taxon>Bacteria</taxon>
        <taxon>Pseudomonadati</taxon>
        <taxon>Pseudomonadota</taxon>
        <taxon>Gammaproteobacteria</taxon>
        <taxon>Pseudomonadales</taxon>
        <taxon>Pseudomonadaceae</taxon>
        <taxon>Pseudomonas</taxon>
    </lineage>
</organism>
<evidence type="ECO:0000256" key="2">
    <source>
        <dbReference type="ARBA" id="ARBA00022692"/>
    </source>
</evidence>
<evidence type="ECO:0000313" key="7">
    <source>
        <dbReference type="EMBL" id="KPX91610.1"/>
    </source>
</evidence>
<evidence type="ECO:0000259" key="6">
    <source>
        <dbReference type="Pfam" id="PF05154"/>
    </source>
</evidence>
<keyword evidence="4 5" id="KW-0472">Membrane</keyword>
<dbReference type="Pfam" id="PF05154">
    <property type="entry name" value="TM2"/>
    <property type="match status" value="2"/>
</dbReference>
<dbReference type="AlphaFoldDB" id="A0A0P9VLZ1"/>
<comment type="subcellular location">
    <subcellularLocation>
        <location evidence="1">Membrane</location>
        <topology evidence="1">Multi-pass membrane protein</topology>
    </subcellularLocation>
</comment>
<dbReference type="InterPro" id="IPR050932">
    <property type="entry name" value="TM2D1-3-like"/>
</dbReference>
<reference evidence="7 8" key="1">
    <citation type="submission" date="2015-09" db="EMBL/GenBank/DDBJ databases">
        <title>Genome announcement of multiple Pseudomonas syringae strains.</title>
        <authorList>
            <person name="Thakur S."/>
            <person name="Wang P.W."/>
            <person name="Gong Y."/>
            <person name="Weir B.S."/>
            <person name="Guttman D.S."/>
        </authorList>
    </citation>
    <scope>NUCLEOTIDE SEQUENCE [LARGE SCALE GENOMIC DNA]</scope>
    <source>
        <strain evidence="7 8">ICMP6289</strain>
    </source>
</reference>
<comment type="caution">
    <text evidence="7">The sequence shown here is derived from an EMBL/GenBank/DDBJ whole genome shotgun (WGS) entry which is preliminary data.</text>
</comment>
<feature type="transmembrane region" description="Helical" evidence="5">
    <location>
        <begin position="102"/>
        <end position="122"/>
    </location>
</feature>
<evidence type="ECO:0000313" key="8">
    <source>
        <dbReference type="Proteomes" id="UP000050455"/>
    </source>
</evidence>
<keyword evidence="2 5" id="KW-0812">Transmembrane</keyword>
<dbReference type="EMBL" id="LJQT01000148">
    <property type="protein sequence ID" value="KPX91610.1"/>
    <property type="molecule type" value="Genomic_DNA"/>
</dbReference>
<dbReference type="InterPro" id="IPR007829">
    <property type="entry name" value="TM2"/>
</dbReference>
<protein>
    <submittedName>
        <fullName evidence="7">TM2 domain protein</fullName>
    </submittedName>
</protein>
<evidence type="ECO:0000256" key="4">
    <source>
        <dbReference type="ARBA" id="ARBA00023136"/>
    </source>
</evidence>
<feature type="domain" description="TM2" evidence="6">
    <location>
        <begin position="74"/>
        <end position="120"/>
    </location>
</feature>
<keyword evidence="8" id="KW-1185">Reference proteome</keyword>
<name>A0A0P9VLZ1_9PSED</name>
<sequence length="186" mass="21603">MTPFVERITLVSLRFMRQTLSFFLLIPLTTRAWRHKTASYAIRRKRETKSQICYVFFSISAKRVKMNAYRSDTHSKVMGYLMWIFGFLGAHRFYYGKPVTGTIWFFTFGLFGIGWLIDLFLIPSMDREADLRFTSGSTDYSLAWILLTFLGLFGVHRMYQGKWITGIIYLCTGGLFLLGRSEVAGC</sequence>
<evidence type="ECO:0000256" key="3">
    <source>
        <dbReference type="ARBA" id="ARBA00022989"/>
    </source>
</evidence>
<keyword evidence="3 5" id="KW-1133">Transmembrane helix</keyword>
<accession>A0A0P9VLZ1</accession>
<feature type="non-terminal residue" evidence="7">
    <location>
        <position position="186"/>
    </location>
</feature>
<feature type="transmembrane region" description="Helical" evidence="5">
    <location>
        <begin position="77"/>
        <end position="95"/>
    </location>
</feature>
<feature type="transmembrane region" description="Helical" evidence="5">
    <location>
        <begin position="142"/>
        <end position="159"/>
    </location>
</feature>
<evidence type="ECO:0000256" key="5">
    <source>
        <dbReference type="SAM" id="Phobius"/>
    </source>
</evidence>
<evidence type="ECO:0000256" key="1">
    <source>
        <dbReference type="ARBA" id="ARBA00004141"/>
    </source>
</evidence>
<dbReference type="Proteomes" id="UP000050455">
    <property type="component" value="Unassembled WGS sequence"/>
</dbReference>